<accession>A0A1Y5F9G1</accession>
<name>A0A1Y5F9G1_9BACT</name>
<proteinExistence type="predicted"/>
<organism evidence="2 3">
    <name type="scientific">Halobacteriovorax marinus</name>
    <dbReference type="NCBI Taxonomy" id="97084"/>
    <lineage>
        <taxon>Bacteria</taxon>
        <taxon>Pseudomonadati</taxon>
        <taxon>Bdellovibrionota</taxon>
        <taxon>Bacteriovoracia</taxon>
        <taxon>Bacteriovoracales</taxon>
        <taxon>Halobacteriovoraceae</taxon>
        <taxon>Halobacteriovorax</taxon>
    </lineage>
</organism>
<dbReference type="PANTHER" id="PTHR38731:SF1">
    <property type="entry name" value="FECR PROTEIN DOMAIN-CONTAINING PROTEIN"/>
    <property type="match status" value="1"/>
</dbReference>
<evidence type="ECO:0000313" key="3">
    <source>
        <dbReference type="Proteomes" id="UP000196531"/>
    </source>
</evidence>
<dbReference type="EMBL" id="MAAO01000005">
    <property type="protein sequence ID" value="OUR97781.1"/>
    <property type="molecule type" value="Genomic_DNA"/>
</dbReference>
<dbReference type="PANTHER" id="PTHR38731">
    <property type="entry name" value="LIPL45-RELATED LIPOPROTEIN-RELATED"/>
    <property type="match status" value="1"/>
</dbReference>
<dbReference type="Pfam" id="PF04773">
    <property type="entry name" value="FecR"/>
    <property type="match status" value="1"/>
</dbReference>
<sequence>MIKIYTSLLIFLFSINTLANIQVLKKRGHIFFATPKEGGHSKFLPLSMQTQLPTKTIIKTMEKSFVKLLVDKTTTIVIGPKTISKISKEEHHPTFLNLLKGRIRAQVDKNASPYKDHEYKLYLKTKTAALGVRGTELILVANEENFISSLVTLKGSVHVRQRPEREVKEGMRSNYELHKDNHSSSVMTLKRDFEHEVKEDISAGYLLSTHIGTDETAEKIKISPVQFKLLKSNENFIASKKSKTIFHKSNESFQKPENANLSPTPIGSKKEEFVANTHGLPGGKLDFDTALYISPPKGSTFDHTTQTYHFPKDFGGVDSETGDYIPPEGVHLHATQGFIAKVGAEIGKLKLIRDKLNRKIEHKLYRFSEITNIEVNADFKYEYDTNVHELLYDVPTSISNADSMKLKIDGSINHETFNNRRYLLRPRLFANYTHHNRTKDALVKRNNEGLFGGALEFKRKHKVLHLPAHLLIDLQYKATYKDYRNKNQLDHYAKDLRIIVSENFSVHRKYFSSLGLRFTDFHMKENEKSGNYLQTFFHQNVNLGRRYNLGYFFDYGKRKLKNSNEFALIYQNKFNFLAKKILRKTYLSAGFELSYWDFKNSLLKNQEKIGTLIKLSRRKGPFTEYYFSHEFNKFNSENKNQKFRQNILTLGASLHF</sequence>
<dbReference type="Proteomes" id="UP000196531">
    <property type="component" value="Unassembled WGS sequence"/>
</dbReference>
<protein>
    <recommendedName>
        <fullName evidence="1">FecR protein domain-containing protein</fullName>
    </recommendedName>
</protein>
<dbReference type="InterPro" id="IPR006860">
    <property type="entry name" value="FecR"/>
</dbReference>
<comment type="caution">
    <text evidence="2">The sequence shown here is derived from an EMBL/GenBank/DDBJ whole genome shotgun (WGS) entry which is preliminary data.</text>
</comment>
<gene>
    <name evidence="2" type="ORF">A9Q84_06155</name>
</gene>
<evidence type="ECO:0000313" key="2">
    <source>
        <dbReference type="EMBL" id="OUR97781.1"/>
    </source>
</evidence>
<reference evidence="3" key="1">
    <citation type="journal article" date="2017" name="Proc. Natl. Acad. Sci. U.S.A.">
        <title>Simulation of Deepwater Horizon oil plume reveals substrate specialization within a complex community of hydrocarbon-degraders.</title>
        <authorList>
            <person name="Hu P."/>
            <person name="Dubinsky E.A."/>
            <person name="Probst A.J."/>
            <person name="Wang J."/>
            <person name="Sieber C.M.K."/>
            <person name="Tom L.M."/>
            <person name="Gardinali P."/>
            <person name="Banfield J.F."/>
            <person name="Atlas R.M."/>
            <person name="Andersen G.L."/>
        </authorList>
    </citation>
    <scope>NUCLEOTIDE SEQUENCE [LARGE SCALE GENOMIC DNA]</scope>
</reference>
<feature type="domain" description="FecR protein" evidence="1">
    <location>
        <begin position="58"/>
        <end position="157"/>
    </location>
</feature>
<dbReference type="AlphaFoldDB" id="A0A1Y5F9G1"/>
<evidence type="ECO:0000259" key="1">
    <source>
        <dbReference type="Pfam" id="PF04773"/>
    </source>
</evidence>